<name>A0A5C7DQL1_9BACT</name>
<comment type="function">
    <text evidence="1 4">Catalyzes the insertion of molybdate into adenylated molybdopterin with the concomitant release of AMP.</text>
</comment>
<dbReference type="InterPro" id="IPR038987">
    <property type="entry name" value="MoeA-like"/>
</dbReference>
<protein>
    <recommendedName>
        <fullName evidence="4">Molybdopterin molybdenumtransferase</fullName>
        <ecNumber evidence="4">2.10.1.1</ecNumber>
    </recommendedName>
</protein>
<dbReference type="GO" id="GO:0061599">
    <property type="term" value="F:molybdopterin molybdotransferase activity"/>
    <property type="evidence" value="ECO:0007669"/>
    <property type="project" value="UniProtKB-UniRule"/>
</dbReference>
<dbReference type="SMART" id="SM00852">
    <property type="entry name" value="MoCF_biosynth"/>
    <property type="match status" value="1"/>
</dbReference>
<dbReference type="InterPro" id="IPR001453">
    <property type="entry name" value="MoaB/Mog_dom"/>
</dbReference>
<dbReference type="PANTHER" id="PTHR10192">
    <property type="entry name" value="MOLYBDOPTERIN BIOSYNTHESIS PROTEIN"/>
    <property type="match status" value="1"/>
</dbReference>
<proteinExistence type="inferred from homology"/>
<evidence type="ECO:0000256" key="1">
    <source>
        <dbReference type="ARBA" id="ARBA00002901"/>
    </source>
</evidence>
<keyword evidence="4" id="KW-0479">Metal-binding</keyword>
<evidence type="ECO:0000313" key="7">
    <source>
        <dbReference type="Proteomes" id="UP000321629"/>
    </source>
</evidence>
<dbReference type="Proteomes" id="UP000321629">
    <property type="component" value="Unassembled WGS sequence"/>
</dbReference>
<evidence type="ECO:0000313" key="6">
    <source>
        <dbReference type="EMBL" id="TXE86364.1"/>
    </source>
</evidence>
<keyword evidence="4 6" id="KW-0808">Transferase</keyword>
<dbReference type="UniPathway" id="UPA00344"/>
<dbReference type="Gene3D" id="3.90.105.10">
    <property type="entry name" value="Molybdopterin biosynthesis moea protein, domain 2"/>
    <property type="match status" value="1"/>
</dbReference>
<reference evidence="6 7" key="1">
    <citation type="submission" date="2019-07" db="EMBL/GenBank/DDBJ databases">
        <title>Rapid identification of Enteric Bacteria from Whole Genome Sequences (WGS) using Average Nucleotide Identity (ANI).</title>
        <authorList>
            <person name="Lane C."/>
        </authorList>
    </citation>
    <scope>NUCLEOTIDE SEQUENCE [LARGE SCALE GENOMIC DNA]</scope>
    <source>
        <strain evidence="6 7">2016D-0084</strain>
    </source>
</reference>
<dbReference type="GO" id="GO:0046872">
    <property type="term" value="F:metal ion binding"/>
    <property type="evidence" value="ECO:0007669"/>
    <property type="project" value="UniProtKB-UniRule"/>
</dbReference>
<comment type="catalytic activity">
    <reaction evidence="3">
        <text>adenylyl-molybdopterin + molybdate = Mo-molybdopterin + AMP + H(+)</text>
        <dbReference type="Rhea" id="RHEA:35047"/>
        <dbReference type="ChEBI" id="CHEBI:15378"/>
        <dbReference type="ChEBI" id="CHEBI:36264"/>
        <dbReference type="ChEBI" id="CHEBI:62727"/>
        <dbReference type="ChEBI" id="CHEBI:71302"/>
        <dbReference type="ChEBI" id="CHEBI:456215"/>
        <dbReference type="EC" id="2.10.1.1"/>
    </reaction>
</comment>
<dbReference type="EC" id="2.10.1.1" evidence="4"/>
<organism evidence="6 7">
    <name type="scientific">Campylobacter volucris</name>
    <dbReference type="NCBI Taxonomy" id="1031542"/>
    <lineage>
        <taxon>Bacteria</taxon>
        <taxon>Pseudomonadati</taxon>
        <taxon>Campylobacterota</taxon>
        <taxon>Epsilonproteobacteria</taxon>
        <taxon>Campylobacterales</taxon>
        <taxon>Campylobacteraceae</taxon>
        <taxon>Campylobacter</taxon>
    </lineage>
</organism>
<evidence type="ECO:0000256" key="2">
    <source>
        <dbReference type="ARBA" id="ARBA00010763"/>
    </source>
</evidence>
<dbReference type="Pfam" id="PF00994">
    <property type="entry name" value="MoCF_biosynth"/>
    <property type="match status" value="1"/>
</dbReference>
<dbReference type="Pfam" id="PF03453">
    <property type="entry name" value="MoeA_N"/>
    <property type="match status" value="1"/>
</dbReference>
<accession>A0A5C7DQL1</accession>
<comment type="caution">
    <text evidence="6">The sequence shown here is derived from an EMBL/GenBank/DDBJ whole genome shotgun (WGS) entry which is preliminary data.</text>
</comment>
<gene>
    <name evidence="6" type="ORF">FPD38_06865</name>
</gene>
<dbReference type="InterPro" id="IPR036688">
    <property type="entry name" value="MoeA_C_domain_IV_sf"/>
</dbReference>
<dbReference type="InterPro" id="IPR036425">
    <property type="entry name" value="MoaB/Mog-like_dom_sf"/>
</dbReference>
<sequence length="388" mass="43643">MKDIFATLEFLKEYIKPKAKFEKVNLTKALGRILYEDIFVLKNLPSFDNSALDGYALNYADKKSLLTIKGSILAGDKNSYVLNKNECYKIMTGAKIPQNANTILMFEEALFENKKLNAINVKENNAIRLKGEEAKVGELLFKKGQKITSAMIAMFAAQGIYEINVVKKARIGIFSGGDELVEPWDNADENSIYNANAFGIYAILQDYADVEYLGLVKDDLSAYKKLLDNKEFDMLISSGGASVGEADFIKQALLECGFEPIFEKVNAKLCKHVKLFHKNGVLFLALPGNPLASLISTHIFARNILNLFYGLNLLPFLKAKLANDLKFKSKRNDFVFGKLSQGIFMQNQVKFSSGMIKPLYENSYIFISKEDVLEYKKDQEIEILQIGD</sequence>
<comment type="cofactor">
    <cofactor evidence="4">
        <name>Mg(2+)</name>
        <dbReference type="ChEBI" id="CHEBI:18420"/>
    </cofactor>
</comment>
<dbReference type="Gene3D" id="2.170.190.11">
    <property type="entry name" value="Molybdopterin biosynthesis moea protein, domain 3"/>
    <property type="match status" value="1"/>
</dbReference>
<evidence type="ECO:0000256" key="4">
    <source>
        <dbReference type="RuleBase" id="RU365090"/>
    </source>
</evidence>
<evidence type="ECO:0000256" key="3">
    <source>
        <dbReference type="ARBA" id="ARBA00047317"/>
    </source>
</evidence>
<comment type="similarity">
    <text evidence="2 4">Belongs to the MoeA family.</text>
</comment>
<keyword evidence="4" id="KW-0460">Magnesium</keyword>
<dbReference type="EMBL" id="VOWJ01000031">
    <property type="protein sequence ID" value="TXE86364.1"/>
    <property type="molecule type" value="Genomic_DNA"/>
</dbReference>
<dbReference type="SUPFAM" id="SSF53218">
    <property type="entry name" value="Molybdenum cofactor biosynthesis proteins"/>
    <property type="match status" value="1"/>
</dbReference>
<dbReference type="CDD" id="cd00887">
    <property type="entry name" value="MoeA"/>
    <property type="match status" value="1"/>
</dbReference>
<evidence type="ECO:0000259" key="5">
    <source>
        <dbReference type="SMART" id="SM00852"/>
    </source>
</evidence>
<dbReference type="Gene3D" id="3.40.980.10">
    <property type="entry name" value="MoaB/Mog-like domain"/>
    <property type="match status" value="1"/>
</dbReference>
<dbReference type="GO" id="GO:0005829">
    <property type="term" value="C:cytosol"/>
    <property type="evidence" value="ECO:0007669"/>
    <property type="project" value="TreeGrafter"/>
</dbReference>
<dbReference type="InterPro" id="IPR036135">
    <property type="entry name" value="MoeA_linker/N_sf"/>
</dbReference>
<dbReference type="PANTHER" id="PTHR10192:SF5">
    <property type="entry name" value="GEPHYRIN"/>
    <property type="match status" value="1"/>
</dbReference>
<dbReference type="InterPro" id="IPR005110">
    <property type="entry name" value="MoeA_linker/N"/>
</dbReference>
<dbReference type="Gene3D" id="2.40.340.10">
    <property type="entry name" value="MoeA, C-terminal, domain IV"/>
    <property type="match status" value="1"/>
</dbReference>
<dbReference type="GO" id="GO:0006777">
    <property type="term" value="P:Mo-molybdopterin cofactor biosynthetic process"/>
    <property type="evidence" value="ECO:0007669"/>
    <property type="project" value="UniProtKB-UniRule"/>
</dbReference>
<dbReference type="SUPFAM" id="SSF63882">
    <property type="entry name" value="MoeA N-terminal region -like"/>
    <property type="match status" value="1"/>
</dbReference>
<feature type="domain" description="MoaB/Mog" evidence="5">
    <location>
        <begin position="172"/>
        <end position="307"/>
    </location>
</feature>
<keyword evidence="4" id="KW-0500">Molybdenum</keyword>
<keyword evidence="4" id="KW-0501">Molybdenum cofactor biosynthesis</keyword>
<dbReference type="RefSeq" id="WP_147555983.1">
    <property type="nucleotide sequence ID" value="NZ_VOWJ01000031.1"/>
</dbReference>
<dbReference type="AlphaFoldDB" id="A0A5C7DQL1"/>
<comment type="pathway">
    <text evidence="4">Cofactor biosynthesis; molybdopterin biosynthesis.</text>
</comment>
<dbReference type="SUPFAM" id="SSF63867">
    <property type="entry name" value="MoeA C-terminal domain-like"/>
    <property type="match status" value="1"/>
</dbReference>